<sequence length="429" mass="47746">MQLTSPQLWDSFLPQIDYSRRRYAIGLFFILCQCIVWIAAAVITQFVYEENDDTSPFLMTYIGMALMALFLPIELWNDWWARKSNEAAKRSNDDGESPDDDHFNVNRTIETFDSFDEDLMSAKTPYCLFSIMCDRTLELTDQTKQLKPWNHKKHMLVALQIAPAMFLADWAFNNALRRTSVASATVIVSSQNVVVFLLAVLTKIEGFCWIKLGGVLISMVGIALTAVHDTSDENMGELLNADAIYGDLFALAAAVSYGLYTVQVRLFCPQNEDLYKMQLLMGYIGLVVMVPCLPFAAYMIYNVRHDFTLAILGCIVLKGLLDFVLTDYFLFRSVVLTSATTATVGLGLTIPMAFVADLIFSPEYVISIYSVIGAVAVGFGFISVSLSGNDGGEVKQEEKEENIEPSVCSQDGALTMTTNFVVLPGWAQT</sequence>
<dbReference type="InterPro" id="IPR037185">
    <property type="entry name" value="EmrE-like"/>
</dbReference>
<dbReference type="PANTHER" id="PTHR23051">
    <property type="entry name" value="SOLUTE CARRIER FAMILY 35, MEMBER F5"/>
    <property type="match status" value="1"/>
</dbReference>
<evidence type="ECO:0000256" key="1">
    <source>
        <dbReference type="ARBA" id="ARBA00004141"/>
    </source>
</evidence>
<dbReference type="AlphaFoldDB" id="A0AAD8YDR7"/>
<dbReference type="Pfam" id="PF00892">
    <property type="entry name" value="EamA"/>
    <property type="match status" value="1"/>
</dbReference>
<comment type="caution">
    <text evidence="7">The sequence shown here is derived from an EMBL/GenBank/DDBJ whole genome shotgun (WGS) entry which is preliminary data.</text>
</comment>
<feature type="transmembrane region" description="Helical" evidence="5">
    <location>
        <begin position="366"/>
        <end position="386"/>
    </location>
</feature>
<feature type="transmembrane region" description="Helical" evidence="5">
    <location>
        <begin position="307"/>
        <end position="330"/>
    </location>
</feature>
<organism evidence="7 8">
    <name type="scientific">Skeletonema marinoi</name>
    <dbReference type="NCBI Taxonomy" id="267567"/>
    <lineage>
        <taxon>Eukaryota</taxon>
        <taxon>Sar</taxon>
        <taxon>Stramenopiles</taxon>
        <taxon>Ochrophyta</taxon>
        <taxon>Bacillariophyta</taxon>
        <taxon>Coscinodiscophyceae</taxon>
        <taxon>Thalassiosirophycidae</taxon>
        <taxon>Thalassiosirales</taxon>
        <taxon>Skeletonemataceae</taxon>
        <taxon>Skeletonema</taxon>
        <taxon>Skeletonema marinoi-dohrnii complex</taxon>
    </lineage>
</organism>
<gene>
    <name evidence="7" type="ORF">QTG54_005184</name>
</gene>
<evidence type="ECO:0000256" key="3">
    <source>
        <dbReference type="ARBA" id="ARBA00022989"/>
    </source>
</evidence>
<dbReference type="GO" id="GO:0016020">
    <property type="term" value="C:membrane"/>
    <property type="evidence" value="ECO:0007669"/>
    <property type="project" value="UniProtKB-SubCell"/>
</dbReference>
<dbReference type="Proteomes" id="UP001224775">
    <property type="component" value="Unassembled WGS sequence"/>
</dbReference>
<name>A0AAD8YDR7_9STRA</name>
<keyword evidence="8" id="KW-1185">Reference proteome</keyword>
<feature type="domain" description="EamA" evidence="6">
    <location>
        <begin position="147"/>
        <end position="225"/>
    </location>
</feature>
<dbReference type="SUPFAM" id="SSF103481">
    <property type="entry name" value="Multidrug resistance efflux transporter EmrE"/>
    <property type="match status" value="1"/>
</dbReference>
<evidence type="ECO:0000313" key="7">
    <source>
        <dbReference type="EMBL" id="KAK1744651.1"/>
    </source>
</evidence>
<feature type="transmembrane region" description="Helical" evidence="5">
    <location>
        <begin position="342"/>
        <end position="360"/>
    </location>
</feature>
<dbReference type="PANTHER" id="PTHR23051:SF0">
    <property type="entry name" value="SOLUTE CARRIER FAMILY 35 MEMBER F5"/>
    <property type="match status" value="1"/>
</dbReference>
<evidence type="ECO:0000256" key="2">
    <source>
        <dbReference type="ARBA" id="ARBA00022692"/>
    </source>
</evidence>
<reference evidence="7" key="1">
    <citation type="submission" date="2023-06" db="EMBL/GenBank/DDBJ databases">
        <title>Survivors Of The Sea: Transcriptome response of Skeletonema marinoi to long-term dormancy.</title>
        <authorList>
            <person name="Pinder M.I.M."/>
            <person name="Kourtchenko O."/>
            <person name="Robertson E.K."/>
            <person name="Larsson T."/>
            <person name="Maumus F."/>
            <person name="Osuna-Cruz C.M."/>
            <person name="Vancaester E."/>
            <person name="Stenow R."/>
            <person name="Vandepoele K."/>
            <person name="Ploug H."/>
            <person name="Bruchert V."/>
            <person name="Godhe A."/>
            <person name="Topel M."/>
        </authorList>
    </citation>
    <scope>NUCLEOTIDE SEQUENCE</scope>
    <source>
        <strain evidence="7">R05AC</strain>
    </source>
</reference>
<feature type="transmembrane region" description="Helical" evidence="5">
    <location>
        <begin position="154"/>
        <end position="173"/>
    </location>
</feature>
<comment type="subcellular location">
    <subcellularLocation>
        <location evidence="1">Membrane</location>
        <topology evidence="1">Multi-pass membrane protein</topology>
    </subcellularLocation>
</comment>
<feature type="transmembrane region" description="Helical" evidence="5">
    <location>
        <begin position="280"/>
        <end position="301"/>
    </location>
</feature>
<keyword evidence="4 5" id="KW-0472">Membrane</keyword>
<proteinExistence type="predicted"/>
<evidence type="ECO:0000313" key="8">
    <source>
        <dbReference type="Proteomes" id="UP001224775"/>
    </source>
</evidence>
<feature type="transmembrane region" description="Helical" evidence="5">
    <location>
        <begin position="179"/>
        <end position="201"/>
    </location>
</feature>
<feature type="transmembrane region" description="Helical" evidence="5">
    <location>
        <begin position="248"/>
        <end position="268"/>
    </location>
</feature>
<feature type="transmembrane region" description="Helical" evidence="5">
    <location>
        <begin position="54"/>
        <end position="73"/>
    </location>
</feature>
<protein>
    <submittedName>
        <fullName evidence="7">Drug/metabolite transporter (DMT) family transporter</fullName>
    </submittedName>
</protein>
<dbReference type="EMBL" id="JATAAI010000007">
    <property type="protein sequence ID" value="KAK1744651.1"/>
    <property type="molecule type" value="Genomic_DNA"/>
</dbReference>
<evidence type="ECO:0000256" key="5">
    <source>
        <dbReference type="SAM" id="Phobius"/>
    </source>
</evidence>
<evidence type="ECO:0000256" key="4">
    <source>
        <dbReference type="ARBA" id="ARBA00023136"/>
    </source>
</evidence>
<evidence type="ECO:0000259" key="6">
    <source>
        <dbReference type="Pfam" id="PF00892"/>
    </source>
</evidence>
<keyword evidence="2 5" id="KW-0812">Transmembrane</keyword>
<dbReference type="InterPro" id="IPR000620">
    <property type="entry name" value="EamA_dom"/>
</dbReference>
<accession>A0AAD8YDR7</accession>
<feature type="transmembrane region" description="Helical" evidence="5">
    <location>
        <begin position="208"/>
        <end position="228"/>
    </location>
</feature>
<feature type="transmembrane region" description="Helical" evidence="5">
    <location>
        <begin position="23"/>
        <end position="48"/>
    </location>
</feature>
<keyword evidence="3 5" id="KW-1133">Transmembrane helix</keyword>